<evidence type="ECO:0000313" key="2">
    <source>
        <dbReference type="Proteomes" id="UP000531561"/>
    </source>
</evidence>
<evidence type="ECO:0000313" key="1">
    <source>
        <dbReference type="EMBL" id="KAF5871656.1"/>
    </source>
</evidence>
<organism evidence="1 2">
    <name type="scientific">Botrytis fragariae</name>
    <dbReference type="NCBI Taxonomy" id="1964551"/>
    <lineage>
        <taxon>Eukaryota</taxon>
        <taxon>Fungi</taxon>
        <taxon>Dikarya</taxon>
        <taxon>Ascomycota</taxon>
        <taxon>Pezizomycotina</taxon>
        <taxon>Leotiomycetes</taxon>
        <taxon>Helotiales</taxon>
        <taxon>Sclerotiniaceae</taxon>
        <taxon>Botrytis</taxon>
    </lineage>
</organism>
<keyword evidence="2" id="KW-1185">Reference proteome</keyword>
<protein>
    <submittedName>
        <fullName evidence="1">Uncharacterized protein</fullName>
    </submittedName>
</protein>
<dbReference type="RefSeq" id="XP_037190603.1">
    <property type="nucleotide sequence ID" value="XM_037339037.1"/>
</dbReference>
<comment type="caution">
    <text evidence="1">The sequence shown here is derived from an EMBL/GenBank/DDBJ whole genome shotgun (WGS) entry which is preliminary data.</text>
</comment>
<dbReference type="Proteomes" id="UP000531561">
    <property type="component" value="Unassembled WGS sequence"/>
</dbReference>
<proteinExistence type="predicted"/>
<name>A0A8H6AQD3_9HELO</name>
<dbReference type="GeneID" id="59262729"/>
<dbReference type="AlphaFoldDB" id="A0A8H6AQD3"/>
<sequence length="101" mass="11456">MPQLLHISLDVFPYANLDQDFSETKRFLYGIGIHVKFARRLQVFKILSLLYMINGGVLVDIMVVDDTRAWLCWEISCKTGGSFLQITISLDSLTCTTHADS</sequence>
<dbReference type="EMBL" id="JABFCT010000011">
    <property type="protein sequence ID" value="KAF5871656.1"/>
    <property type="molecule type" value="Genomic_DNA"/>
</dbReference>
<gene>
    <name evidence="1" type="ORF">Bfra_008679</name>
</gene>
<reference evidence="1 2" key="1">
    <citation type="journal article" date="2020" name="Phytopathology">
        <title>A high-quality genome resource of Botrytis fragariae, a new and rapidly spreading fungal pathogen causing strawberry gray mold in the U.S.A.</title>
        <authorList>
            <person name="Wu Y."/>
            <person name="Saski C.A."/>
            <person name="Schnabel G."/>
            <person name="Xiao S."/>
            <person name="Hu M."/>
        </authorList>
    </citation>
    <scope>NUCLEOTIDE SEQUENCE [LARGE SCALE GENOMIC DNA]</scope>
    <source>
        <strain evidence="1 2">BVB16</strain>
    </source>
</reference>
<accession>A0A8H6AQD3</accession>